<evidence type="ECO:0000313" key="3">
    <source>
        <dbReference type="Proteomes" id="UP000662914"/>
    </source>
</evidence>
<dbReference type="KEGG" id="ddz:DSYM_30760"/>
<organism evidence="2 3">
    <name type="scientific">Candidatus Desulfobacillus denitrificans</name>
    <dbReference type="NCBI Taxonomy" id="2608985"/>
    <lineage>
        <taxon>Bacteria</taxon>
        <taxon>Pseudomonadati</taxon>
        <taxon>Pseudomonadota</taxon>
        <taxon>Betaproteobacteria</taxon>
        <taxon>Candidatus Desulfobacillus</taxon>
    </lineage>
</organism>
<dbReference type="InterPro" id="IPR041375">
    <property type="entry name" value="VapC45_PIN-like"/>
</dbReference>
<sequence>MTPRPVSDPVFFIDRSLGRKQVAQALREAGATVEVHDDHFPQATPDVEWPAEVGRRGWVVLSKDERIRRNRIERTALEAARVRAFFLTQQDITGQEMAELFSSALPGMTRRVR</sequence>
<protein>
    <recommendedName>
        <fullName evidence="1">VapC45 PIN like domain-containing protein</fullName>
    </recommendedName>
</protein>
<dbReference type="AlphaFoldDB" id="A0A809S1F8"/>
<evidence type="ECO:0000313" key="2">
    <source>
        <dbReference type="EMBL" id="BBO22377.1"/>
    </source>
</evidence>
<dbReference type="Proteomes" id="UP000662914">
    <property type="component" value="Chromosome"/>
</dbReference>
<proteinExistence type="predicted"/>
<feature type="domain" description="VapC45 PIN like" evidence="1">
    <location>
        <begin position="9"/>
        <end position="88"/>
    </location>
</feature>
<gene>
    <name evidence="2" type="ORF">DSYM_30760</name>
</gene>
<reference evidence="2" key="1">
    <citation type="journal article" name="DNA Res.">
        <title>The physiological potential of anammox bacteria as revealed by their core genome structure.</title>
        <authorList>
            <person name="Okubo T."/>
            <person name="Toyoda A."/>
            <person name="Fukuhara K."/>
            <person name="Uchiyama I."/>
            <person name="Harigaya Y."/>
            <person name="Kuroiwa M."/>
            <person name="Suzuki T."/>
            <person name="Murakami Y."/>
            <person name="Suwa Y."/>
            <person name="Takami H."/>
        </authorList>
    </citation>
    <scope>NUCLEOTIDE SEQUENCE</scope>
    <source>
        <strain evidence="2">317325-3</strain>
    </source>
</reference>
<accession>A0A809S1F8</accession>
<evidence type="ECO:0000259" key="1">
    <source>
        <dbReference type="Pfam" id="PF18478"/>
    </source>
</evidence>
<name>A0A809S1F8_9PROT</name>
<dbReference type="Pfam" id="PF18478">
    <property type="entry name" value="PIN_10"/>
    <property type="match status" value="1"/>
</dbReference>
<dbReference type="EMBL" id="AP021857">
    <property type="protein sequence ID" value="BBO22377.1"/>
    <property type="molecule type" value="Genomic_DNA"/>
</dbReference>